<dbReference type="AlphaFoldDB" id="A0A915E9W9"/>
<proteinExistence type="predicted"/>
<name>A0A915E9W9_9BILA</name>
<protein>
    <submittedName>
        <fullName evidence="2">Uncharacterized protein</fullName>
    </submittedName>
</protein>
<sequence length="143" mass="15983">MESNQPNIPQFKARLTCDFKAVRAGQLSVTILKVKNGYATCQITANNSEVGQVPAYFLEMLECPGDTFADQIRYRRLWHIMVDSEKPSTSTDLQHCSGLNNADVFIRELGQVPLLAGFAQILPNLGPLVNFCFLAFFLSTTFF</sequence>
<keyword evidence="1" id="KW-1185">Reference proteome</keyword>
<dbReference type="WBParaSite" id="jg4418">
    <property type="protein sequence ID" value="jg4418"/>
    <property type="gene ID" value="jg4418"/>
</dbReference>
<accession>A0A915E9W9</accession>
<dbReference type="Proteomes" id="UP000887574">
    <property type="component" value="Unplaced"/>
</dbReference>
<evidence type="ECO:0000313" key="2">
    <source>
        <dbReference type="WBParaSite" id="jg4418"/>
    </source>
</evidence>
<organism evidence="1 2">
    <name type="scientific">Ditylenchus dipsaci</name>
    <dbReference type="NCBI Taxonomy" id="166011"/>
    <lineage>
        <taxon>Eukaryota</taxon>
        <taxon>Metazoa</taxon>
        <taxon>Ecdysozoa</taxon>
        <taxon>Nematoda</taxon>
        <taxon>Chromadorea</taxon>
        <taxon>Rhabditida</taxon>
        <taxon>Tylenchina</taxon>
        <taxon>Tylenchomorpha</taxon>
        <taxon>Sphaerularioidea</taxon>
        <taxon>Anguinidae</taxon>
        <taxon>Anguininae</taxon>
        <taxon>Ditylenchus</taxon>
    </lineage>
</organism>
<reference evidence="2" key="1">
    <citation type="submission" date="2022-11" db="UniProtKB">
        <authorList>
            <consortium name="WormBaseParasite"/>
        </authorList>
    </citation>
    <scope>IDENTIFICATION</scope>
</reference>
<evidence type="ECO:0000313" key="1">
    <source>
        <dbReference type="Proteomes" id="UP000887574"/>
    </source>
</evidence>